<evidence type="ECO:0000313" key="10">
    <source>
        <dbReference type="Proteomes" id="UP000283255"/>
    </source>
</evidence>
<feature type="transmembrane region" description="Helical" evidence="7">
    <location>
        <begin position="85"/>
        <end position="106"/>
    </location>
</feature>
<dbReference type="PANTHER" id="PTHR40074:SF2">
    <property type="entry name" value="O-ACETYLTRANSFERASE WECH"/>
    <property type="match status" value="1"/>
</dbReference>
<dbReference type="InterPro" id="IPR002656">
    <property type="entry name" value="Acyl_transf_3_dom"/>
</dbReference>
<reference evidence="9 10" key="2">
    <citation type="submission" date="2019-01" db="EMBL/GenBank/DDBJ databases">
        <title>Motilimonas pumilus sp. nov., isolated from the gut of sea cucumber (Apostichopus japonicus).</title>
        <authorList>
            <person name="Wang F.-Q."/>
            <person name="Ren L.-H."/>
            <person name="Lin Y.-W."/>
            <person name="Sun G.-H."/>
            <person name="Du Z.-J."/>
            <person name="Zhao J.-X."/>
            <person name="Liu X.-J."/>
            <person name="Liu L.-J."/>
        </authorList>
    </citation>
    <scope>NUCLEOTIDE SEQUENCE [LARGE SCALE GENOMIC DNA]</scope>
    <source>
        <strain evidence="9 10">PLHSC7-2</strain>
    </source>
</reference>
<evidence type="ECO:0000256" key="1">
    <source>
        <dbReference type="ARBA" id="ARBA00004651"/>
    </source>
</evidence>
<evidence type="ECO:0000256" key="5">
    <source>
        <dbReference type="ARBA" id="ARBA00022989"/>
    </source>
</evidence>
<evidence type="ECO:0000256" key="4">
    <source>
        <dbReference type="ARBA" id="ARBA00022692"/>
    </source>
</evidence>
<keyword evidence="6 7" id="KW-0472">Membrane</keyword>
<feature type="transmembrane region" description="Helical" evidence="7">
    <location>
        <begin position="319"/>
        <end position="340"/>
    </location>
</feature>
<evidence type="ECO:0000259" key="8">
    <source>
        <dbReference type="Pfam" id="PF01757"/>
    </source>
</evidence>
<keyword evidence="3" id="KW-1003">Cell membrane</keyword>
<name>A0A418YHY4_9GAMM</name>
<dbReference type="EMBL" id="QZCH01000003">
    <property type="protein sequence ID" value="RJG49939.1"/>
    <property type="molecule type" value="Genomic_DNA"/>
</dbReference>
<evidence type="ECO:0000256" key="3">
    <source>
        <dbReference type="ARBA" id="ARBA00022475"/>
    </source>
</evidence>
<feature type="transmembrane region" description="Helical" evidence="7">
    <location>
        <begin position="289"/>
        <end position="307"/>
    </location>
</feature>
<keyword evidence="4 7" id="KW-0812">Transmembrane</keyword>
<keyword evidence="5 7" id="KW-1133">Transmembrane helix</keyword>
<feature type="transmembrane region" description="Helical" evidence="7">
    <location>
        <begin position="258"/>
        <end position="277"/>
    </location>
</feature>
<dbReference type="Proteomes" id="UP000283255">
    <property type="component" value="Unassembled WGS sequence"/>
</dbReference>
<feature type="transmembrane region" description="Helical" evidence="7">
    <location>
        <begin position="144"/>
        <end position="162"/>
    </location>
</feature>
<evidence type="ECO:0000256" key="2">
    <source>
        <dbReference type="ARBA" id="ARBA00007400"/>
    </source>
</evidence>
<evidence type="ECO:0000313" key="9">
    <source>
        <dbReference type="EMBL" id="RJG49939.1"/>
    </source>
</evidence>
<feature type="transmembrane region" description="Helical" evidence="7">
    <location>
        <begin position="53"/>
        <end position="73"/>
    </location>
</feature>
<dbReference type="GO" id="GO:0005886">
    <property type="term" value="C:plasma membrane"/>
    <property type="evidence" value="ECO:0007669"/>
    <property type="project" value="UniProtKB-SubCell"/>
</dbReference>
<protein>
    <submittedName>
        <fullName evidence="9">Fucose 4-O-acetylase</fullName>
    </submittedName>
</protein>
<dbReference type="PANTHER" id="PTHR40074">
    <property type="entry name" value="O-ACETYLTRANSFERASE WECH"/>
    <property type="match status" value="1"/>
</dbReference>
<comment type="caution">
    <text evidence="9">The sequence shown here is derived from an EMBL/GenBank/DDBJ whole genome shotgun (WGS) entry which is preliminary data.</text>
</comment>
<feature type="transmembrane region" description="Helical" evidence="7">
    <location>
        <begin position="202"/>
        <end position="218"/>
    </location>
</feature>
<feature type="transmembrane region" description="Helical" evidence="7">
    <location>
        <begin position="169"/>
        <end position="190"/>
    </location>
</feature>
<dbReference type="GO" id="GO:0016413">
    <property type="term" value="F:O-acetyltransferase activity"/>
    <property type="evidence" value="ECO:0007669"/>
    <property type="project" value="TreeGrafter"/>
</dbReference>
<organism evidence="9 10">
    <name type="scientific">Motilimonas pumila</name>
    <dbReference type="NCBI Taxonomy" id="2303987"/>
    <lineage>
        <taxon>Bacteria</taxon>
        <taxon>Pseudomonadati</taxon>
        <taxon>Pseudomonadota</taxon>
        <taxon>Gammaproteobacteria</taxon>
        <taxon>Alteromonadales</taxon>
        <taxon>Alteromonadales genera incertae sedis</taxon>
        <taxon>Motilimonas</taxon>
    </lineage>
</organism>
<comment type="subcellular location">
    <subcellularLocation>
        <location evidence="1">Cell membrane</location>
        <topology evidence="1">Multi-pass membrane protein</topology>
    </subcellularLocation>
</comment>
<dbReference type="Pfam" id="PF01757">
    <property type="entry name" value="Acyl_transf_3"/>
    <property type="match status" value="1"/>
</dbReference>
<feature type="transmembrane region" description="Helical" evidence="7">
    <location>
        <begin position="225"/>
        <end position="246"/>
    </location>
</feature>
<evidence type="ECO:0000256" key="7">
    <source>
        <dbReference type="SAM" id="Phobius"/>
    </source>
</evidence>
<sequence>MISNVTVGPGPINQPVYSFYWAKVIATLAVVLLHSHAFMSAPLWQDVPWLGLFLNQVTRFAVPLFFVIAGYLIQPKLQRDPWSTLMAYAKPLLKLWLVWSLIYFALPFNLGTVVEHGYWHERVGYWSQLMQAPLNTLFEGGLVHLWYIPGLLSGLLVMAGLIASGRVHWIGPVALLLYAYALMTSSYQPFTGLESAIFPRNGPFFSTLMLVIGFWVRAKGRPMSVTLAFIVSLLGMALHLTEAFFLLPLTDEYPGYDFLFATPLWAYGLLHLCLALPQLGQRQAWLKSLSEATLGIYLVHLLVFIYYKNVLGMLSLSGYWTEFLATPVVFVVSYLIVIMLRKSPLHRLLLR</sequence>
<reference evidence="9 10" key="1">
    <citation type="submission" date="2018-09" db="EMBL/GenBank/DDBJ databases">
        <authorList>
            <person name="Wang F."/>
        </authorList>
    </citation>
    <scope>NUCLEOTIDE SEQUENCE [LARGE SCALE GENOMIC DNA]</scope>
    <source>
        <strain evidence="9 10">PLHSC7-2</strain>
    </source>
</reference>
<dbReference type="AlphaFoldDB" id="A0A418YHY4"/>
<dbReference type="RefSeq" id="WP_119909585.1">
    <property type="nucleotide sequence ID" value="NZ_QZCH01000003.1"/>
</dbReference>
<keyword evidence="10" id="KW-1185">Reference proteome</keyword>
<dbReference type="GO" id="GO:0009246">
    <property type="term" value="P:enterobacterial common antigen biosynthetic process"/>
    <property type="evidence" value="ECO:0007669"/>
    <property type="project" value="TreeGrafter"/>
</dbReference>
<dbReference type="OrthoDB" id="1072135at2"/>
<proteinExistence type="inferred from homology"/>
<gene>
    <name evidence="9" type="ORF">D1Z90_04660</name>
</gene>
<comment type="similarity">
    <text evidence="2">Belongs to the acyltransferase 3 family.</text>
</comment>
<accession>A0A418YHY4</accession>
<feature type="transmembrane region" description="Helical" evidence="7">
    <location>
        <begin position="20"/>
        <end position="41"/>
    </location>
</feature>
<feature type="domain" description="Acyltransferase 3" evidence="8">
    <location>
        <begin position="18"/>
        <end position="340"/>
    </location>
</feature>
<evidence type="ECO:0000256" key="6">
    <source>
        <dbReference type="ARBA" id="ARBA00023136"/>
    </source>
</evidence>